<organism evidence="2 3">
    <name type="scientific">Mycena maculata</name>
    <dbReference type="NCBI Taxonomy" id="230809"/>
    <lineage>
        <taxon>Eukaryota</taxon>
        <taxon>Fungi</taxon>
        <taxon>Dikarya</taxon>
        <taxon>Basidiomycota</taxon>
        <taxon>Agaricomycotina</taxon>
        <taxon>Agaricomycetes</taxon>
        <taxon>Agaricomycetidae</taxon>
        <taxon>Agaricales</taxon>
        <taxon>Marasmiineae</taxon>
        <taxon>Mycenaceae</taxon>
        <taxon>Mycena</taxon>
    </lineage>
</organism>
<comment type="caution">
    <text evidence="2">The sequence shown here is derived from an EMBL/GenBank/DDBJ whole genome shotgun (WGS) entry which is preliminary data.</text>
</comment>
<reference evidence="2" key="1">
    <citation type="submission" date="2023-03" db="EMBL/GenBank/DDBJ databases">
        <title>Massive genome expansion in bonnet fungi (Mycena s.s.) driven by repeated elements and novel gene families across ecological guilds.</title>
        <authorList>
            <consortium name="Lawrence Berkeley National Laboratory"/>
            <person name="Harder C.B."/>
            <person name="Miyauchi S."/>
            <person name="Viragh M."/>
            <person name="Kuo A."/>
            <person name="Thoen E."/>
            <person name="Andreopoulos B."/>
            <person name="Lu D."/>
            <person name="Skrede I."/>
            <person name="Drula E."/>
            <person name="Henrissat B."/>
            <person name="Morin E."/>
            <person name="Kohler A."/>
            <person name="Barry K."/>
            <person name="LaButti K."/>
            <person name="Morin E."/>
            <person name="Salamov A."/>
            <person name="Lipzen A."/>
            <person name="Mereny Z."/>
            <person name="Hegedus B."/>
            <person name="Baldrian P."/>
            <person name="Stursova M."/>
            <person name="Weitz H."/>
            <person name="Taylor A."/>
            <person name="Grigoriev I.V."/>
            <person name="Nagy L.G."/>
            <person name="Martin F."/>
            <person name="Kauserud H."/>
        </authorList>
    </citation>
    <scope>NUCLEOTIDE SEQUENCE</scope>
    <source>
        <strain evidence="2">CBHHK188m</strain>
    </source>
</reference>
<sequence>MSSPCQHPPCSGTPSAARHTAVVAEPSASLRKCSPKFARCAEGGWYVQWGRAADPHDGAARCTEPERGARGADAAEGMSTAARCTQGVNEVKGATVRMQRQGTGGEAWGTRRKGMSMAARWCRRSEKVWMQRKWTGAVTRSAKAGAVGAAGRRSVAARSTAAGTDPAASGGGMGGAGSEEQQRGSEEHRRKDGRGGKRGWEGSEERRSGGGGGSEERNVGPLPDLPVWEARPSKAISKPPYRIETLCYSRDPLSVMACHSAPVKHLSLRPSSSRHTISVVDVLFDMEGQNFEFVHV</sequence>
<protein>
    <submittedName>
        <fullName evidence="2">Uncharacterized protein</fullName>
    </submittedName>
</protein>
<dbReference type="Proteomes" id="UP001215280">
    <property type="component" value="Unassembled WGS sequence"/>
</dbReference>
<gene>
    <name evidence="2" type="ORF">DFH07DRAFT_776880</name>
</gene>
<keyword evidence="3" id="KW-1185">Reference proteome</keyword>
<dbReference type="EMBL" id="JARJLG010000105">
    <property type="protein sequence ID" value="KAJ7744965.1"/>
    <property type="molecule type" value="Genomic_DNA"/>
</dbReference>
<name>A0AAD7IKL2_9AGAR</name>
<proteinExistence type="predicted"/>
<evidence type="ECO:0000313" key="3">
    <source>
        <dbReference type="Proteomes" id="UP001215280"/>
    </source>
</evidence>
<feature type="region of interest" description="Disordered" evidence="1">
    <location>
        <begin position="136"/>
        <end position="227"/>
    </location>
</feature>
<feature type="compositionally biased region" description="Low complexity" evidence="1">
    <location>
        <begin position="139"/>
        <end position="168"/>
    </location>
</feature>
<feature type="compositionally biased region" description="Basic and acidic residues" evidence="1">
    <location>
        <begin position="180"/>
        <end position="218"/>
    </location>
</feature>
<dbReference type="AlphaFoldDB" id="A0AAD7IKL2"/>
<evidence type="ECO:0000256" key="1">
    <source>
        <dbReference type="SAM" id="MobiDB-lite"/>
    </source>
</evidence>
<evidence type="ECO:0000313" key="2">
    <source>
        <dbReference type="EMBL" id="KAJ7744965.1"/>
    </source>
</evidence>
<accession>A0AAD7IKL2</accession>